<organism evidence="2 3">
    <name type="scientific">Roseateles amylovorans</name>
    <dbReference type="NCBI Taxonomy" id="2978473"/>
    <lineage>
        <taxon>Bacteria</taxon>
        <taxon>Pseudomonadati</taxon>
        <taxon>Pseudomonadota</taxon>
        <taxon>Betaproteobacteria</taxon>
        <taxon>Burkholderiales</taxon>
        <taxon>Sphaerotilaceae</taxon>
        <taxon>Roseateles</taxon>
    </lineage>
</organism>
<dbReference type="EMBL" id="CP104562">
    <property type="protein sequence ID" value="UXH79790.1"/>
    <property type="molecule type" value="Genomic_DNA"/>
</dbReference>
<dbReference type="RefSeq" id="WP_261759608.1">
    <property type="nucleotide sequence ID" value="NZ_CP104562.2"/>
</dbReference>
<sequence length="288" mass="31082">MSPLSRISLSTALLALLSTFAPKQTALAAEQQATRSRATHPSAAEQVADKATGRRISANAYESKLNALGNGFQNLCENLSSNTSALIGATGFRILHIHAAPTLPARGYASAIDFYAAFSAGKLKVASAVEAIQIAIASEDLPISLEYQDAKGQWKRSQFDRTTGQTTVSDLSESTASHGIIFTQVLTNLERDFAIYGVEMSVIDLGTQEVVARNIGFARDVQFGIDVGRSLIPAPQRCGDTDEVNFVGSWILSLVRPYPAGSPDPYDPSRTRPVISDMQRHWATPKRR</sequence>
<evidence type="ECO:0000313" key="3">
    <source>
        <dbReference type="Proteomes" id="UP001064933"/>
    </source>
</evidence>
<feature type="signal peptide" evidence="1">
    <location>
        <begin position="1"/>
        <end position="28"/>
    </location>
</feature>
<accession>A0ABY6B8A4</accession>
<gene>
    <name evidence="2" type="ORF">N4261_07830</name>
</gene>
<reference evidence="2" key="1">
    <citation type="submission" date="2022-10" db="EMBL/GenBank/DDBJ databases">
        <title>Characterization and whole genome sequencing of a new Roseateles species, isolated from fresh water.</title>
        <authorList>
            <person name="Guliayeva D.Y."/>
            <person name="Akhremchuk A.E."/>
            <person name="Sikolenko M.A."/>
            <person name="Valentovich L.N."/>
            <person name="Sidarenka A.V."/>
        </authorList>
    </citation>
    <scope>NUCLEOTIDE SEQUENCE</scope>
    <source>
        <strain evidence="2">BIM B-1768</strain>
    </source>
</reference>
<dbReference type="Proteomes" id="UP001064933">
    <property type="component" value="Chromosome"/>
</dbReference>
<evidence type="ECO:0000313" key="2">
    <source>
        <dbReference type="EMBL" id="UXH79790.1"/>
    </source>
</evidence>
<keyword evidence="1" id="KW-0732">Signal</keyword>
<protein>
    <submittedName>
        <fullName evidence="2">Uncharacterized protein</fullName>
    </submittedName>
</protein>
<evidence type="ECO:0000256" key="1">
    <source>
        <dbReference type="SAM" id="SignalP"/>
    </source>
</evidence>
<name>A0ABY6B8A4_9BURK</name>
<feature type="chain" id="PRO_5046368669" evidence="1">
    <location>
        <begin position="29"/>
        <end position="288"/>
    </location>
</feature>
<keyword evidence="3" id="KW-1185">Reference proteome</keyword>
<proteinExistence type="predicted"/>